<protein>
    <submittedName>
        <fullName evidence="2">Uncharacterized protein</fullName>
    </submittedName>
</protein>
<sequence>MVNKGLLDSGATHPLRAKRKGERLHHLPKVKVTLAGDKEIYMALTPTGVIVGEEGTEPIVPMGLLTAVLGKLELVVEAGCPMVSQAAKAVKVVKSLKTGEDSEVAWLKRLVDEHPALQGIPEEVKRSLVEKPAPNILPLGNRRRRKLWRTKGMMIHAFLGKNEGYTLGRAFHEVGGDRRLMHEFDITHGTPEADLSPEGEAYPLLLRAALDGLVKGWIAGPPCRTRSVLRHLEVPGEAMPRPLRSWNGGEFGIEGLSNFEKEQVTLDDTLLMRFLVLYIVSETVRRAAGLVTNHFDPGAACLT</sequence>
<dbReference type="EMBL" id="CAMXCT030002225">
    <property type="protein sequence ID" value="CAL4783984.1"/>
    <property type="molecule type" value="Genomic_DNA"/>
</dbReference>
<keyword evidence="4" id="KW-1185">Reference proteome</keyword>
<feature type="region of interest" description="Disordered" evidence="1">
    <location>
        <begin position="1"/>
        <end position="22"/>
    </location>
</feature>
<comment type="caution">
    <text evidence="2">The sequence shown here is derived from an EMBL/GenBank/DDBJ whole genome shotgun (WGS) entry which is preliminary data.</text>
</comment>
<dbReference type="OrthoDB" id="415601at2759"/>
<dbReference type="EMBL" id="CAMXCT020002225">
    <property type="protein sequence ID" value="CAL1150047.1"/>
    <property type="molecule type" value="Genomic_DNA"/>
</dbReference>
<accession>A0A9P1CT61</accession>
<dbReference type="AlphaFoldDB" id="A0A9P1CT61"/>
<dbReference type="EMBL" id="CAMXCT010002225">
    <property type="protein sequence ID" value="CAI3996672.1"/>
    <property type="molecule type" value="Genomic_DNA"/>
</dbReference>
<dbReference type="Proteomes" id="UP001152797">
    <property type="component" value="Unassembled WGS sequence"/>
</dbReference>
<gene>
    <name evidence="2" type="ORF">C1SCF055_LOCUS23130</name>
</gene>
<proteinExistence type="predicted"/>
<evidence type="ECO:0000313" key="4">
    <source>
        <dbReference type="Proteomes" id="UP001152797"/>
    </source>
</evidence>
<name>A0A9P1CT61_9DINO</name>
<evidence type="ECO:0000313" key="3">
    <source>
        <dbReference type="EMBL" id="CAL1150047.1"/>
    </source>
</evidence>
<organism evidence="2">
    <name type="scientific">Cladocopium goreaui</name>
    <dbReference type="NCBI Taxonomy" id="2562237"/>
    <lineage>
        <taxon>Eukaryota</taxon>
        <taxon>Sar</taxon>
        <taxon>Alveolata</taxon>
        <taxon>Dinophyceae</taxon>
        <taxon>Suessiales</taxon>
        <taxon>Symbiodiniaceae</taxon>
        <taxon>Cladocopium</taxon>
    </lineage>
</organism>
<reference evidence="3" key="2">
    <citation type="submission" date="2024-04" db="EMBL/GenBank/DDBJ databases">
        <authorList>
            <person name="Chen Y."/>
            <person name="Shah S."/>
            <person name="Dougan E. K."/>
            <person name="Thang M."/>
            <person name="Chan C."/>
        </authorList>
    </citation>
    <scope>NUCLEOTIDE SEQUENCE [LARGE SCALE GENOMIC DNA]</scope>
</reference>
<evidence type="ECO:0000256" key="1">
    <source>
        <dbReference type="SAM" id="MobiDB-lite"/>
    </source>
</evidence>
<reference evidence="2" key="1">
    <citation type="submission" date="2022-10" db="EMBL/GenBank/DDBJ databases">
        <authorList>
            <person name="Chen Y."/>
            <person name="Dougan E. K."/>
            <person name="Chan C."/>
            <person name="Rhodes N."/>
            <person name="Thang M."/>
        </authorList>
    </citation>
    <scope>NUCLEOTIDE SEQUENCE</scope>
</reference>
<evidence type="ECO:0000313" key="2">
    <source>
        <dbReference type="EMBL" id="CAI3996672.1"/>
    </source>
</evidence>